<proteinExistence type="predicted"/>
<reference evidence="2 3" key="1">
    <citation type="submission" date="2019-03" db="EMBL/GenBank/DDBJ databases">
        <title>Genomic Encyclopedia of Type Strains, Phase IV (KMG-IV): sequencing the most valuable type-strain genomes for metagenomic binning, comparative biology and taxonomic classification.</title>
        <authorList>
            <person name="Goeker M."/>
        </authorList>
    </citation>
    <scope>NUCLEOTIDE SEQUENCE [LARGE SCALE GENOMIC DNA]</scope>
    <source>
        <strain evidence="2 3">DSM 45765</strain>
    </source>
</reference>
<organism evidence="2 3">
    <name type="scientific">Tamaricihabitans halophyticus</name>
    <dbReference type="NCBI Taxonomy" id="1262583"/>
    <lineage>
        <taxon>Bacteria</taxon>
        <taxon>Bacillati</taxon>
        <taxon>Actinomycetota</taxon>
        <taxon>Actinomycetes</taxon>
        <taxon>Pseudonocardiales</taxon>
        <taxon>Pseudonocardiaceae</taxon>
        <taxon>Tamaricihabitans</taxon>
    </lineage>
</organism>
<feature type="region of interest" description="Disordered" evidence="1">
    <location>
        <begin position="20"/>
        <end position="40"/>
    </location>
</feature>
<dbReference type="Proteomes" id="UP000294911">
    <property type="component" value="Unassembled WGS sequence"/>
</dbReference>
<feature type="compositionally biased region" description="Low complexity" evidence="1">
    <location>
        <begin position="30"/>
        <end position="40"/>
    </location>
</feature>
<dbReference type="OrthoDB" id="68692at2"/>
<evidence type="ECO:0000256" key="1">
    <source>
        <dbReference type="SAM" id="MobiDB-lite"/>
    </source>
</evidence>
<accession>A0A4R2R3H6</accession>
<evidence type="ECO:0000313" key="2">
    <source>
        <dbReference type="EMBL" id="TCP56168.1"/>
    </source>
</evidence>
<dbReference type="RefSeq" id="WP_132874815.1">
    <property type="nucleotide sequence ID" value="NZ_SLXQ01000001.1"/>
</dbReference>
<keyword evidence="3" id="KW-1185">Reference proteome</keyword>
<gene>
    <name evidence="2" type="ORF">EV191_101108</name>
</gene>
<protein>
    <submittedName>
        <fullName evidence="2">Uncharacterized protein</fullName>
    </submittedName>
</protein>
<sequence>MWANQAGQYEEVRRPDDGELVGYVAPVDSPPGDSSLGGSSLGASSQCWQSMAVFGYPLGEPAGYTEAVDRLLRTGLEYLAEPWQVYLAADDRWYNCLLQEVSPSRVRLSISDYGSADFGAELTLHRPGADQLRPTRAW</sequence>
<dbReference type="AlphaFoldDB" id="A0A4R2R3H6"/>
<name>A0A4R2R3H6_9PSEU</name>
<comment type="caution">
    <text evidence="2">The sequence shown here is derived from an EMBL/GenBank/DDBJ whole genome shotgun (WGS) entry which is preliminary data.</text>
</comment>
<dbReference type="EMBL" id="SLXQ01000001">
    <property type="protein sequence ID" value="TCP56168.1"/>
    <property type="molecule type" value="Genomic_DNA"/>
</dbReference>
<evidence type="ECO:0000313" key="3">
    <source>
        <dbReference type="Proteomes" id="UP000294911"/>
    </source>
</evidence>